<evidence type="ECO:0000313" key="1">
    <source>
        <dbReference type="EMBL" id="SCU71363.1"/>
    </source>
</evidence>
<proteinExistence type="predicted"/>
<dbReference type="Proteomes" id="UP000195570">
    <property type="component" value="Unassembled WGS sequence"/>
</dbReference>
<dbReference type="AlphaFoldDB" id="A0A1G4IG31"/>
<dbReference type="RefSeq" id="XP_067082037.1">
    <property type="nucleotide sequence ID" value="XM_067225936.1"/>
</dbReference>
<protein>
    <submittedName>
        <fullName evidence="1">Uncharacterized protein</fullName>
    </submittedName>
</protein>
<sequence length="398" mass="43112">MKLSQRFLSNTLAEAGTLPSRGTSHSEAIRQLIMSTFPTATISFITTGSNGAHSANVTDTTASVTNAGTCAEEDEKLMEQLRMKDQESKQSVGCSESLGARRGPFTDCCSPQGVAEWQRLHQLFPAEAFVNAPQPCWTPHAVVYIGGFEAPDLRRTVAPRLFEKVPAFVTDSEREQTVGGRTAVGGRQKNPKYATKTLHTGLLMSEKGCALHEPDLLQLALPHVGPSAMIRTRTYLSFAGAEPNVTALNGAVDPMQRVALRPAFGYSAAALRNTLPFVVVGASLLLRRWNARWSSTTLSSAFWLSAVGHAVESGRMSEAGLLVQKGGVDANSVMRVLAMEASSIAKNCPEDCCVNYFLPSETFELERGFAELMNVGPRLPIDDLKVLPVYPLLVRQTR</sequence>
<evidence type="ECO:0000313" key="2">
    <source>
        <dbReference type="Proteomes" id="UP000195570"/>
    </source>
</evidence>
<comment type="caution">
    <text evidence="1">The sequence shown here is derived from an EMBL/GenBank/DDBJ whole genome shotgun (WGS) entry which is preliminary data.</text>
</comment>
<dbReference type="GeneID" id="92376884"/>
<accession>A0A1G4IG31</accession>
<keyword evidence="2" id="KW-1185">Reference proteome</keyword>
<gene>
    <name evidence="1" type="ORF">TEOVI_000294400</name>
</gene>
<organism evidence="1 2">
    <name type="scientific">Trypanosoma equiperdum</name>
    <dbReference type="NCBI Taxonomy" id="5694"/>
    <lineage>
        <taxon>Eukaryota</taxon>
        <taxon>Discoba</taxon>
        <taxon>Euglenozoa</taxon>
        <taxon>Kinetoplastea</taxon>
        <taxon>Metakinetoplastina</taxon>
        <taxon>Trypanosomatida</taxon>
        <taxon>Trypanosomatidae</taxon>
        <taxon>Trypanosoma</taxon>
    </lineage>
</organism>
<reference evidence="1" key="1">
    <citation type="submission" date="2016-09" db="EMBL/GenBank/DDBJ databases">
        <authorList>
            <person name="Hebert L."/>
            <person name="Moumen B."/>
        </authorList>
    </citation>
    <scope>NUCLEOTIDE SEQUENCE [LARGE SCALE GENOMIC DNA]</scope>
    <source>
        <strain evidence="1">OVI</strain>
    </source>
</reference>
<dbReference type="VEuPathDB" id="TriTrypDB:TEOVI_000294400"/>
<name>A0A1G4IG31_TRYEQ</name>
<dbReference type="EMBL" id="CZPT02001622">
    <property type="protein sequence ID" value="SCU71363.1"/>
    <property type="molecule type" value="Genomic_DNA"/>
</dbReference>